<keyword evidence="3" id="KW-1185">Reference proteome</keyword>
<evidence type="ECO:0000259" key="1">
    <source>
        <dbReference type="Pfam" id="PF01936"/>
    </source>
</evidence>
<dbReference type="PANTHER" id="PTHR14379:SF3">
    <property type="entry name" value="MEIOSIS REGULATOR AND MRNA STABILITY FACTOR 1"/>
    <property type="match status" value="1"/>
</dbReference>
<gene>
    <name evidence="2" type="ORF">NEOLEDRAFT_905998</name>
</gene>
<dbReference type="GO" id="GO:0005777">
    <property type="term" value="C:peroxisome"/>
    <property type="evidence" value="ECO:0007669"/>
    <property type="project" value="InterPro"/>
</dbReference>
<reference evidence="2 3" key="1">
    <citation type="journal article" date="2016" name="Mol. Biol. Evol.">
        <title>Comparative Genomics of Early-Diverging Mushroom-Forming Fungi Provides Insights into the Origins of Lignocellulose Decay Capabilities.</title>
        <authorList>
            <person name="Nagy L.G."/>
            <person name="Riley R."/>
            <person name="Tritt A."/>
            <person name="Adam C."/>
            <person name="Daum C."/>
            <person name="Floudas D."/>
            <person name="Sun H."/>
            <person name="Yadav J.S."/>
            <person name="Pangilinan J."/>
            <person name="Larsson K.H."/>
            <person name="Matsuura K."/>
            <person name="Barry K."/>
            <person name="Labutti K."/>
            <person name="Kuo R."/>
            <person name="Ohm R.A."/>
            <person name="Bhattacharya S.S."/>
            <person name="Shirouzu T."/>
            <person name="Yoshinaga Y."/>
            <person name="Martin F.M."/>
            <person name="Grigoriev I.V."/>
            <person name="Hibbett D.S."/>
        </authorList>
    </citation>
    <scope>NUCLEOTIDE SEQUENCE [LARGE SCALE GENOMIC DNA]</scope>
    <source>
        <strain evidence="2 3">HHB14362 ss-1</strain>
    </source>
</reference>
<dbReference type="STRING" id="1314782.A0A165UIS4"/>
<dbReference type="AlphaFoldDB" id="A0A165UIS4"/>
<sequence>MLSLTGNCRAMTLRDRVAIFWDYENVRAPLAISGNVLAGNIRSVAHKYGSVNLFRAYIDLSQFVSSKSAAHHSILQTPDVTLVDCPHNGRKDVADKMIIVDMLAFALDHPPPATIILISGDCDFAYAVSILRLRGYDVVLIAPKLASNSIKSVSSLVLDWDSNVMGRDTDSASSPTQSPIAPTSGAIALSQHSTGVNAEGVTPGRTANVIQVDRSPAGPGPSGNSSNDPGCRACRMKGRTFFTSSTAIPATTSTALTSIAPVVPSVTNFAMPCPKSAVASVAHVVPPVPHADPYLAFCSNLLQLPTTRATPSTPFVSAPAPAQRNALRSPLADTTANLYLPRPAGEQVPSKFKPLIKYLEKARLKGIWPVPKKIVTKEFWNRRSYNQVVTGGLESYLRAAAVADIIDRGTSKKPSKRSVALRREWHGMTL</sequence>
<evidence type="ECO:0000313" key="2">
    <source>
        <dbReference type="EMBL" id="KZT28231.1"/>
    </source>
</evidence>
<dbReference type="EMBL" id="KV425558">
    <property type="protein sequence ID" value="KZT28231.1"/>
    <property type="molecule type" value="Genomic_DNA"/>
</dbReference>
<feature type="domain" description="NYN" evidence="1">
    <location>
        <begin position="16"/>
        <end position="153"/>
    </location>
</feature>
<protein>
    <recommendedName>
        <fullName evidence="1">NYN domain-containing protein</fullName>
    </recommendedName>
</protein>
<evidence type="ECO:0000313" key="3">
    <source>
        <dbReference type="Proteomes" id="UP000076761"/>
    </source>
</evidence>
<dbReference type="PANTHER" id="PTHR14379">
    <property type="entry name" value="LIMKAIN B LKAP"/>
    <property type="match status" value="1"/>
</dbReference>
<dbReference type="Pfam" id="PF01936">
    <property type="entry name" value="NYN"/>
    <property type="match status" value="1"/>
</dbReference>
<dbReference type="Gene3D" id="3.40.50.1010">
    <property type="entry name" value="5'-nuclease"/>
    <property type="match status" value="1"/>
</dbReference>
<dbReference type="InParanoid" id="A0A165UIS4"/>
<dbReference type="OrthoDB" id="549353at2759"/>
<organism evidence="2 3">
    <name type="scientific">Neolentinus lepideus HHB14362 ss-1</name>
    <dbReference type="NCBI Taxonomy" id="1314782"/>
    <lineage>
        <taxon>Eukaryota</taxon>
        <taxon>Fungi</taxon>
        <taxon>Dikarya</taxon>
        <taxon>Basidiomycota</taxon>
        <taxon>Agaricomycotina</taxon>
        <taxon>Agaricomycetes</taxon>
        <taxon>Gloeophyllales</taxon>
        <taxon>Gloeophyllaceae</taxon>
        <taxon>Neolentinus</taxon>
    </lineage>
</organism>
<name>A0A165UIS4_9AGAM</name>
<proteinExistence type="predicted"/>
<dbReference type="GO" id="GO:0010468">
    <property type="term" value="P:regulation of gene expression"/>
    <property type="evidence" value="ECO:0007669"/>
    <property type="project" value="InterPro"/>
</dbReference>
<dbReference type="GO" id="GO:1905762">
    <property type="term" value="F:CCR4-NOT complex binding"/>
    <property type="evidence" value="ECO:0007669"/>
    <property type="project" value="TreeGrafter"/>
</dbReference>
<accession>A0A165UIS4</accession>
<dbReference type="InterPro" id="IPR021139">
    <property type="entry name" value="NYN"/>
</dbReference>
<dbReference type="InterPro" id="IPR024768">
    <property type="entry name" value="Marf1"/>
</dbReference>
<dbReference type="CDD" id="cd10910">
    <property type="entry name" value="PIN_limkain_b1_N_like"/>
    <property type="match status" value="1"/>
</dbReference>
<dbReference type="Proteomes" id="UP000076761">
    <property type="component" value="Unassembled WGS sequence"/>
</dbReference>
<dbReference type="GO" id="GO:0004540">
    <property type="term" value="F:RNA nuclease activity"/>
    <property type="evidence" value="ECO:0007669"/>
    <property type="project" value="InterPro"/>
</dbReference>